<dbReference type="PROSITE" id="PS51762">
    <property type="entry name" value="GH16_2"/>
    <property type="match status" value="1"/>
</dbReference>
<keyword evidence="4" id="KW-1185">Reference proteome</keyword>
<dbReference type="Pfam" id="PF00722">
    <property type="entry name" value="Glyco_hydro_16"/>
    <property type="match status" value="1"/>
</dbReference>
<comment type="caution">
    <text evidence="3">The sequence shown here is derived from an EMBL/GenBank/DDBJ whole genome shotgun (WGS) entry which is preliminary data.</text>
</comment>
<dbReference type="InterPro" id="IPR000757">
    <property type="entry name" value="Beta-glucanase-like"/>
</dbReference>
<dbReference type="OrthoDB" id="4781at2759"/>
<dbReference type="STRING" id="71717.A0A4Y7STT9"/>
<gene>
    <name evidence="3" type="ORF">FA13DRAFT_1738832</name>
</gene>
<evidence type="ECO:0000313" key="4">
    <source>
        <dbReference type="Proteomes" id="UP000298030"/>
    </source>
</evidence>
<dbReference type="SUPFAM" id="SSF49899">
    <property type="entry name" value="Concanavalin A-like lectins/glucanases"/>
    <property type="match status" value="1"/>
</dbReference>
<dbReference type="InterPro" id="IPR013320">
    <property type="entry name" value="ConA-like_dom_sf"/>
</dbReference>
<evidence type="ECO:0000259" key="2">
    <source>
        <dbReference type="PROSITE" id="PS51762"/>
    </source>
</evidence>
<protein>
    <submittedName>
        <fullName evidence="3">Glycoside hydrolase family 16 protein</fullName>
    </submittedName>
</protein>
<evidence type="ECO:0000256" key="1">
    <source>
        <dbReference type="ARBA" id="ARBA00006865"/>
    </source>
</evidence>
<keyword evidence="3" id="KW-0378">Hydrolase</keyword>
<name>A0A4Y7STT9_COPMI</name>
<dbReference type="EMBL" id="QPFP01000061">
    <property type="protein sequence ID" value="TEB25014.1"/>
    <property type="molecule type" value="Genomic_DNA"/>
</dbReference>
<comment type="similarity">
    <text evidence="1">Belongs to the glycosyl hydrolase 16 family.</text>
</comment>
<dbReference type="AlphaFoldDB" id="A0A4Y7STT9"/>
<dbReference type="PANTHER" id="PTHR10963:SF55">
    <property type="entry name" value="GLYCOSIDE HYDROLASE FAMILY 16 PROTEIN"/>
    <property type="match status" value="1"/>
</dbReference>
<dbReference type="GO" id="GO:0005975">
    <property type="term" value="P:carbohydrate metabolic process"/>
    <property type="evidence" value="ECO:0007669"/>
    <property type="project" value="InterPro"/>
</dbReference>
<proteinExistence type="inferred from homology"/>
<dbReference type="PANTHER" id="PTHR10963">
    <property type="entry name" value="GLYCOSYL HYDROLASE-RELATED"/>
    <property type="match status" value="1"/>
</dbReference>
<accession>A0A4Y7STT9</accession>
<reference evidence="3 4" key="1">
    <citation type="journal article" date="2019" name="Nat. Ecol. Evol.">
        <title>Megaphylogeny resolves global patterns of mushroom evolution.</title>
        <authorList>
            <person name="Varga T."/>
            <person name="Krizsan K."/>
            <person name="Foldi C."/>
            <person name="Dima B."/>
            <person name="Sanchez-Garcia M."/>
            <person name="Sanchez-Ramirez S."/>
            <person name="Szollosi G.J."/>
            <person name="Szarkandi J.G."/>
            <person name="Papp V."/>
            <person name="Albert L."/>
            <person name="Andreopoulos W."/>
            <person name="Angelini C."/>
            <person name="Antonin V."/>
            <person name="Barry K.W."/>
            <person name="Bougher N.L."/>
            <person name="Buchanan P."/>
            <person name="Buyck B."/>
            <person name="Bense V."/>
            <person name="Catcheside P."/>
            <person name="Chovatia M."/>
            <person name="Cooper J."/>
            <person name="Damon W."/>
            <person name="Desjardin D."/>
            <person name="Finy P."/>
            <person name="Geml J."/>
            <person name="Haridas S."/>
            <person name="Hughes K."/>
            <person name="Justo A."/>
            <person name="Karasinski D."/>
            <person name="Kautmanova I."/>
            <person name="Kiss B."/>
            <person name="Kocsube S."/>
            <person name="Kotiranta H."/>
            <person name="LaButti K.M."/>
            <person name="Lechner B.E."/>
            <person name="Liimatainen K."/>
            <person name="Lipzen A."/>
            <person name="Lukacs Z."/>
            <person name="Mihaltcheva S."/>
            <person name="Morgado L.N."/>
            <person name="Niskanen T."/>
            <person name="Noordeloos M.E."/>
            <person name="Ohm R.A."/>
            <person name="Ortiz-Santana B."/>
            <person name="Ovrebo C."/>
            <person name="Racz N."/>
            <person name="Riley R."/>
            <person name="Savchenko A."/>
            <person name="Shiryaev A."/>
            <person name="Soop K."/>
            <person name="Spirin V."/>
            <person name="Szebenyi C."/>
            <person name="Tomsovsky M."/>
            <person name="Tulloss R.E."/>
            <person name="Uehling J."/>
            <person name="Grigoriev I.V."/>
            <person name="Vagvolgyi C."/>
            <person name="Papp T."/>
            <person name="Martin F.M."/>
            <person name="Miettinen O."/>
            <person name="Hibbett D.S."/>
            <person name="Nagy L.G."/>
        </authorList>
    </citation>
    <scope>NUCLEOTIDE SEQUENCE [LARGE SCALE GENOMIC DNA]</scope>
    <source>
        <strain evidence="3 4">FP101781</strain>
    </source>
</reference>
<dbReference type="Proteomes" id="UP000298030">
    <property type="component" value="Unassembled WGS sequence"/>
</dbReference>
<evidence type="ECO:0000313" key="3">
    <source>
        <dbReference type="EMBL" id="TEB25014.1"/>
    </source>
</evidence>
<organism evidence="3 4">
    <name type="scientific">Coprinellus micaceus</name>
    <name type="common">Glistening ink-cap mushroom</name>
    <name type="synonym">Coprinus micaceus</name>
    <dbReference type="NCBI Taxonomy" id="71717"/>
    <lineage>
        <taxon>Eukaryota</taxon>
        <taxon>Fungi</taxon>
        <taxon>Dikarya</taxon>
        <taxon>Basidiomycota</taxon>
        <taxon>Agaricomycotina</taxon>
        <taxon>Agaricomycetes</taxon>
        <taxon>Agaricomycetidae</taxon>
        <taxon>Agaricales</taxon>
        <taxon>Agaricineae</taxon>
        <taxon>Psathyrellaceae</taxon>
        <taxon>Coprinellus</taxon>
    </lineage>
</organism>
<dbReference type="InterPro" id="IPR050546">
    <property type="entry name" value="Glycosyl_Hydrlase_16"/>
</dbReference>
<feature type="domain" description="GH16" evidence="2">
    <location>
        <begin position="44"/>
        <end position="355"/>
    </location>
</feature>
<sequence length="355" mass="40416">MTGNLCPVMDENFDSEDGIFGDNGKFFREVDMSGFGNGEFEMATDSSANSYDGHVFNITDCTFNVTHGNSYTESTKNSLTPLNISAIGTDQEFDVEGYTKACSAVSNSTSGSVINPVQSARLSTRRSASIQFGKVEVRAKIPTGDWLWPAIWMLPVDNVYGQWPQSGEIDIMEARGNGPKYPYQGTNYVRGSLNWGPNHILNRAYKTYGWWTMRRGSYDEDFHTYSLEWDENFIRIYVDSRLHHLLDLKVKKSFWDFGEFPPMISQGAESVALSNLWVNGTKAAPFDQKFYLILDVGVGGTNGWFPESDEKPWYDRSQTAMGEFWRGRDKWYPTWPQDVGKRSLVVDYVKMWQKC</sequence>
<dbReference type="GO" id="GO:0004553">
    <property type="term" value="F:hydrolase activity, hydrolyzing O-glycosyl compounds"/>
    <property type="evidence" value="ECO:0007669"/>
    <property type="project" value="InterPro"/>
</dbReference>
<dbReference type="Gene3D" id="2.60.120.200">
    <property type="match status" value="1"/>
</dbReference>